<gene>
    <name evidence="2" type="ORF">EBQ24_06095</name>
</gene>
<proteinExistence type="predicted"/>
<evidence type="ECO:0000313" key="3">
    <source>
        <dbReference type="Proteomes" id="UP000281171"/>
    </source>
</evidence>
<organism evidence="2 3">
    <name type="scientific">Allofranklinella schreckenbergeri</name>
    <dbReference type="NCBI Taxonomy" id="1076744"/>
    <lineage>
        <taxon>Bacteria</taxon>
        <taxon>Pseudomonadati</taxon>
        <taxon>Pseudomonadota</taxon>
        <taxon>Betaproteobacteria</taxon>
        <taxon>Burkholderiales</taxon>
        <taxon>Comamonadaceae</taxon>
        <taxon>Allofranklinella</taxon>
    </lineage>
</organism>
<evidence type="ECO:0000313" key="2">
    <source>
        <dbReference type="EMBL" id="RMX09996.1"/>
    </source>
</evidence>
<comment type="caution">
    <text evidence="2">The sequence shown here is derived from an EMBL/GenBank/DDBJ whole genome shotgun (WGS) entry which is preliminary data.</text>
</comment>
<feature type="chain" id="PRO_5018312355" description="DUF4440 domain-containing protein" evidence="1">
    <location>
        <begin position="30"/>
        <end position="204"/>
    </location>
</feature>
<dbReference type="Proteomes" id="UP000281171">
    <property type="component" value="Unassembled WGS sequence"/>
</dbReference>
<dbReference type="EMBL" id="RDQK01000012">
    <property type="protein sequence ID" value="RMX09996.1"/>
    <property type="molecule type" value="Genomic_DNA"/>
</dbReference>
<evidence type="ECO:0008006" key="4">
    <source>
        <dbReference type="Google" id="ProtNLM"/>
    </source>
</evidence>
<feature type="signal peptide" evidence="1">
    <location>
        <begin position="1"/>
        <end position="29"/>
    </location>
</feature>
<reference evidence="2 3" key="1">
    <citation type="submission" date="2018-10" db="EMBL/GenBank/DDBJ databases">
        <title>Comamonadaceae CDC group NO-1 genome sequencing and assembly.</title>
        <authorList>
            <person name="Bernier A.-M."/>
            <person name="Bernard K."/>
        </authorList>
    </citation>
    <scope>NUCLEOTIDE SEQUENCE [LARGE SCALE GENOMIC DNA]</scope>
    <source>
        <strain evidence="2 3">NML180581</strain>
    </source>
</reference>
<dbReference type="AlphaFoldDB" id="A0A3M6R477"/>
<sequence length="204" mass="22505">MPTAAPLSHAIGLAFAVLAWMLAATPTAAQTQPALEQADIIELLKMPQTDTPLMQLPIEQGTRALTGRTSAAGKRQQPQPNPALTSLNATRTLCDAALEAMAASHVERAFAALAPHWPLPPQEITRLAKETAAQFKQLTKTYGATLGYEWVRTHSAGASLVQHAYLLKLERHALRVSCIFYKPREQWQIHTVFWDDQLQTLLEH</sequence>
<keyword evidence="1" id="KW-0732">Signal</keyword>
<protein>
    <recommendedName>
        <fullName evidence="4">DUF4440 domain-containing protein</fullName>
    </recommendedName>
</protein>
<dbReference type="RefSeq" id="WP_122248151.1">
    <property type="nucleotide sequence ID" value="NZ_RDQK01000012.1"/>
</dbReference>
<accession>A0A3M6R477</accession>
<evidence type="ECO:0000256" key="1">
    <source>
        <dbReference type="SAM" id="SignalP"/>
    </source>
</evidence>
<name>A0A3M6R477_9BURK</name>